<protein>
    <recommendedName>
        <fullName evidence="3">ABC transporter domain-containing protein</fullName>
    </recommendedName>
</protein>
<dbReference type="InterPro" id="IPR003439">
    <property type="entry name" value="ABC_transporter-like_ATP-bd"/>
</dbReference>
<dbReference type="InterPro" id="IPR027417">
    <property type="entry name" value="P-loop_NTPase"/>
</dbReference>
<dbReference type="Pfam" id="PF00005">
    <property type="entry name" value="ABC_tran"/>
    <property type="match status" value="1"/>
</dbReference>
<dbReference type="GO" id="GO:0005524">
    <property type="term" value="F:ATP binding"/>
    <property type="evidence" value="ECO:0007669"/>
    <property type="project" value="UniProtKB-KW"/>
</dbReference>
<dbReference type="InParanoid" id="T0QI47"/>
<organism evidence="4 5">
    <name type="scientific">Saprolegnia diclina (strain VS20)</name>
    <dbReference type="NCBI Taxonomy" id="1156394"/>
    <lineage>
        <taxon>Eukaryota</taxon>
        <taxon>Sar</taxon>
        <taxon>Stramenopiles</taxon>
        <taxon>Oomycota</taxon>
        <taxon>Saprolegniomycetes</taxon>
        <taxon>Saprolegniales</taxon>
        <taxon>Saprolegniaceae</taxon>
        <taxon>Saprolegnia</taxon>
    </lineage>
</organism>
<dbReference type="EMBL" id="JH767155">
    <property type="protein sequence ID" value="EQC34406.1"/>
    <property type="molecule type" value="Genomic_DNA"/>
</dbReference>
<dbReference type="eggNOG" id="KOG2355">
    <property type="taxonomic scope" value="Eukaryota"/>
</dbReference>
<dbReference type="PANTHER" id="PTHR43158:SF2">
    <property type="entry name" value="SKFA PEPTIDE EXPORT ATP-BINDING PROTEIN SKFE"/>
    <property type="match status" value="1"/>
</dbReference>
<keyword evidence="2" id="KW-0067">ATP-binding</keyword>
<evidence type="ECO:0000313" key="4">
    <source>
        <dbReference type="EMBL" id="EQC34406.1"/>
    </source>
</evidence>
<dbReference type="VEuPathDB" id="FungiDB:SDRG_08176"/>
<evidence type="ECO:0000259" key="3">
    <source>
        <dbReference type="PROSITE" id="PS50893"/>
    </source>
</evidence>
<evidence type="ECO:0000313" key="5">
    <source>
        <dbReference type="Proteomes" id="UP000030762"/>
    </source>
</evidence>
<proteinExistence type="predicted"/>
<dbReference type="RefSeq" id="XP_008612268.1">
    <property type="nucleotide sequence ID" value="XM_008614046.1"/>
</dbReference>
<dbReference type="OMA" id="YLGTEWV"/>
<dbReference type="FunCoup" id="T0QI47">
    <property type="interactions" value="22"/>
</dbReference>
<dbReference type="SMART" id="SM00382">
    <property type="entry name" value="AAA"/>
    <property type="match status" value="1"/>
</dbReference>
<name>T0QI47_SAPDV</name>
<dbReference type="Proteomes" id="UP000030762">
    <property type="component" value="Unassembled WGS sequence"/>
</dbReference>
<sequence>MTTTPAPLPPNVSCECVDLVFKYVEEFAGMDISGGPVLKGINCELELGQRVLLIGGNGAGKSTLLKMFGGKHLPTSGMCYQMGRRDSFRDTKLNLERTMVTTEWGNRSVAFAASSTYCTDIAVEDMMVKLQEAYPERRAILMHTLRIDPTWRMHKLSMGQRCRVQLLLALLRPSKIIILDEVLGCLDIVSRVNILNFLKQESEGPLKATVVLASHVFDGMEEWASHLMYLRQGQISFFGPLSAMPLMGRNSLSIYHTAEMWLREEEHVLNQLEKASDDTDGILGHAQNRAGGYANGRLGGYLSLNGEKVG</sequence>
<evidence type="ECO:0000256" key="2">
    <source>
        <dbReference type="ARBA" id="ARBA00022840"/>
    </source>
</evidence>
<dbReference type="PROSITE" id="PS50893">
    <property type="entry name" value="ABC_TRANSPORTER_2"/>
    <property type="match status" value="1"/>
</dbReference>
<dbReference type="OrthoDB" id="6512918at2759"/>
<keyword evidence="5" id="KW-1185">Reference proteome</keyword>
<dbReference type="Gene3D" id="3.40.50.300">
    <property type="entry name" value="P-loop containing nucleotide triphosphate hydrolases"/>
    <property type="match status" value="1"/>
</dbReference>
<dbReference type="STRING" id="1156394.T0QI47"/>
<keyword evidence="1" id="KW-0547">Nucleotide-binding</keyword>
<gene>
    <name evidence="4" type="ORF">SDRG_08176</name>
</gene>
<dbReference type="AlphaFoldDB" id="T0QI47"/>
<accession>T0QI47</accession>
<dbReference type="InterPro" id="IPR003593">
    <property type="entry name" value="AAA+_ATPase"/>
</dbReference>
<dbReference type="GO" id="GO:0016887">
    <property type="term" value="F:ATP hydrolysis activity"/>
    <property type="evidence" value="ECO:0007669"/>
    <property type="project" value="InterPro"/>
</dbReference>
<dbReference type="GeneID" id="19948903"/>
<dbReference type="SUPFAM" id="SSF52540">
    <property type="entry name" value="P-loop containing nucleoside triphosphate hydrolases"/>
    <property type="match status" value="1"/>
</dbReference>
<dbReference type="PANTHER" id="PTHR43158">
    <property type="entry name" value="SKFA PEPTIDE EXPORT ATP-BINDING PROTEIN SKFE"/>
    <property type="match status" value="1"/>
</dbReference>
<evidence type="ECO:0000256" key="1">
    <source>
        <dbReference type="ARBA" id="ARBA00022741"/>
    </source>
</evidence>
<reference evidence="4 5" key="1">
    <citation type="submission" date="2012-04" db="EMBL/GenBank/DDBJ databases">
        <title>The Genome Sequence of Saprolegnia declina VS20.</title>
        <authorList>
            <consortium name="The Broad Institute Genome Sequencing Platform"/>
            <person name="Russ C."/>
            <person name="Nusbaum C."/>
            <person name="Tyler B."/>
            <person name="van West P."/>
            <person name="Dieguez-Uribeondo J."/>
            <person name="de Bruijn I."/>
            <person name="Tripathy S."/>
            <person name="Jiang R."/>
            <person name="Young S.K."/>
            <person name="Zeng Q."/>
            <person name="Gargeya S."/>
            <person name="Fitzgerald M."/>
            <person name="Haas B."/>
            <person name="Abouelleil A."/>
            <person name="Alvarado L."/>
            <person name="Arachchi H.M."/>
            <person name="Berlin A."/>
            <person name="Chapman S.B."/>
            <person name="Goldberg J."/>
            <person name="Griggs A."/>
            <person name="Gujja S."/>
            <person name="Hansen M."/>
            <person name="Howarth C."/>
            <person name="Imamovic A."/>
            <person name="Larimer J."/>
            <person name="McCowen C."/>
            <person name="Montmayeur A."/>
            <person name="Murphy C."/>
            <person name="Neiman D."/>
            <person name="Pearson M."/>
            <person name="Priest M."/>
            <person name="Roberts A."/>
            <person name="Saif S."/>
            <person name="Shea T."/>
            <person name="Sisk P."/>
            <person name="Sykes S."/>
            <person name="Wortman J."/>
            <person name="Nusbaum C."/>
            <person name="Birren B."/>
        </authorList>
    </citation>
    <scope>NUCLEOTIDE SEQUENCE [LARGE SCALE GENOMIC DNA]</scope>
    <source>
        <strain evidence="4 5">VS20</strain>
    </source>
</reference>
<feature type="domain" description="ABC transporter" evidence="3">
    <location>
        <begin position="14"/>
        <end position="257"/>
    </location>
</feature>